<name>A0A3P5WV83_9BACL</name>
<sequence>MKRKLSSIGLMAGVLSIIPWIIFSFFNPYLNQVEGGTILLTFGMLVLPSCLAIASFLLSKKVLMLIAFAWSLPISLYLLMAPGVFLLFGVTSFSYLISFIFMMKSPRGYNP</sequence>
<keyword evidence="1" id="KW-0472">Membrane</keyword>
<protein>
    <submittedName>
        <fullName evidence="2">Uncharacterized protein</fullName>
    </submittedName>
</protein>
<accession>A0A3P5WV83</accession>
<feature type="transmembrane region" description="Helical" evidence="1">
    <location>
        <begin position="62"/>
        <end position="79"/>
    </location>
</feature>
<reference evidence="2 3" key="1">
    <citation type="submission" date="2018-11" db="EMBL/GenBank/DDBJ databases">
        <authorList>
            <person name="Criscuolo A."/>
        </authorList>
    </citation>
    <scope>NUCLEOTIDE SEQUENCE [LARGE SCALE GENOMIC DNA]</scope>
    <source>
        <strain evidence="2">ATB-66</strain>
    </source>
</reference>
<dbReference type="Proteomes" id="UP000270468">
    <property type="component" value="Unassembled WGS sequence"/>
</dbReference>
<feature type="transmembrane region" description="Helical" evidence="1">
    <location>
        <begin position="38"/>
        <end position="57"/>
    </location>
</feature>
<feature type="transmembrane region" description="Helical" evidence="1">
    <location>
        <begin position="7"/>
        <end position="26"/>
    </location>
</feature>
<proteinExistence type="predicted"/>
<organism evidence="2 3">
    <name type="scientific">Filibacter tadaridae</name>
    <dbReference type="NCBI Taxonomy" id="2483811"/>
    <lineage>
        <taxon>Bacteria</taxon>
        <taxon>Bacillati</taxon>
        <taxon>Bacillota</taxon>
        <taxon>Bacilli</taxon>
        <taxon>Bacillales</taxon>
        <taxon>Caryophanaceae</taxon>
        <taxon>Filibacter</taxon>
    </lineage>
</organism>
<dbReference type="AlphaFoldDB" id="A0A3P5WV83"/>
<keyword evidence="1" id="KW-1133">Transmembrane helix</keyword>
<dbReference type="RefSeq" id="WP_124069173.1">
    <property type="nucleotide sequence ID" value="NZ_CBCRXF010000020.1"/>
</dbReference>
<dbReference type="EMBL" id="UXAV01000021">
    <property type="protein sequence ID" value="VDC22386.1"/>
    <property type="molecule type" value="Genomic_DNA"/>
</dbReference>
<evidence type="ECO:0000313" key="3">
    <source>
        <dbReference type="Proteomes" id="UP000270468"/>
    </source>
</evidence>
<keyword evidence="1" id="KW-0812">Transmembrane</keyword>
<gene>
    <name evidence="2" type="ORF">FILTAD_00732</name>
</gene>
<evidence type="ECO:0000256" key="1">
    <source>
        <dbReference type="SAM" id="Phobius"/>
    </source>
</evidence>
<dbReference type="OrthoDB" id="2620460at2"/>
<evidence type="ECO:0000313" key="2">
    <source>
        <dbReference type="EMBL" id="VDC22386.1"/>
    </source>
</evidence>
<keyword evidence="3" id="KW-1185">Reference proteome</keyword>